<dbReference type="PANTHER" id="PTHR10340">
    <property type="entry name" value="SPHINGOMYELIN PHOSPHODIESTERASE"/>
    <property type="match status" value="1"/>
</dbReference>
<feature type="disulfide bond" evidence="13">
    <location>
        <begin position="81"/>
        <end position="147"/>
    </location>
</feature>
<dbReference type="GO" id="GO:0016798">
    <property type="term" value="F:hydrolase activity, acting on glycosyl bonds"/>
    <property type="evidence" value="ECO:0007669"/>
    <property type="project" value="UniProtKB-KW"/>
</dbReference>
<dbReference type="EMBL" id="JAANIC010005860">
    <property type="protein sequence ID" value="KAG5330304.1"/>
    <property type="molecule type" value="Genomic_DNA"/>
</dbReference>
<comment type="caution">
    <text evidence="16">The sequence shown here is derived from an EMBL/GenBank/DDBJ whole genome shotgun (WGS) entry which is preliminary data.</text>
</comment>
<comment type="catalytic activity">
    <reaction evidence="11">
        <text>a sphingomyelin + H2O = phosphocholine + an N-acylsphing-4-enine + H(+)</text>
        <dbReference type="Rhea" id="RHEA:19253"/>
        <dbReference type="ChEBI" id="CHEBI:15377"/>
        <dbReference type="ChEBI" id="CHEBI:15378"/>
        <dbReference type="ChEBI" id="CHEBI:17636"/>
        <dbReference type="ChEBI" id="CHEBI:52639"/>
        <dbReference type="ChEBI" id="CHEBI:295975"/>
        <dbReference type="EC" id="3.1.4.12"/>
    </reaction>
    <physiologicalReaction direction="left-to-right" evidence="11">
        <dbReference type="Rhea" id="RHEA:19254"/>
    </physiologicalReaction>
</comment>
<feature type="non-terminal residue" evidence="16">
    <location>
        <position position="1"/>
    </location>
</feature>
<dbReference type="SUPFAM" id="SSF56300">
    <property type="entry name" value="Metallo-dependent phosphatases"/>
    <property type="match status" value="1"/>
</dbReference>
<feature type="domain" description="Saposin B-type" evidence="15">
    <location>
        <begin position="74"/>
        <end position="160"/>
    </location>
</feature>
<dbReference type="GO" id="GO:0046872">
    <property type="term" value="F:metal ion binding"/>
    <property type="evidence" value="ECO:0007669"/>
    <property type="project" value="UniProtKB-KW"/>
</dbReference>
<sequence length="600" mass="69927">MQFCRLLFFALFLKVANSDVTSKTNDIISRFTHEINNWITIDEKSEEFQQLIHNLSLPTNLLRKDWRSFDGESSEKICIICKSVLNTFINYRRQGMSIQDIKNKVIKICTLLKLQSPQVCDGVITINLPTILYIIDSKPNLTADTICGVLLGSPFCPLDNNEFNWTVNIDDGPPKWIKPEESNETINILQITDIHYDPNYEPYGNAYCNEPTCCRKGQNDTNTSGKVAGYWGDYHYCDSPWHTVLDVLDHVIAEHQNISYVYFTGDVIDHGIWETSIEGNVESLNKSYLQIYETFKNISVYPILGNHEPHPVNQFAPRTITNNEISTQWLYELMADLWIDFGWLPESTRSTILQGGFYTVSPKKGFRIIVLNNNVCYSYNWWQLYQPRDPDGQLQWLADTLLQAEVDREYVHILAHLPPGNTDCQTTWKREYFKIVNRFAHIIRAQFNGHTHKDELQLIYGSDDNSKISNVAWNGGSITTYQNVNPNYKLYTIDSKNYEVKDFENWIYNLTLANINSDQRPLWYKSYSFKEEYELSDLTYNSLQAWLFKLLNDEKLLNRYYRNYFKQAEPSLTKECDVKCMRAFICNVIVSLGDHEIKCD</sequence>
<dbReference type="PANTHER" id="PTHR10340:SF29">
    <property type="entry name" value="SPHINGOMYELIN PHOSPHODIESTERASE"/>
    <property type="match status" value="1"/>
</dbReference>
<dbReference type="Proteomes" id="UP000669903">
    <property type="component" value="Unassembled WGS sequence"/>
</dbReference>
<dbReference type="SMART" id="SM00741">
    <property type="entry name" value="SapB"/>
    <property type="match status" value="1"/>
</dbReference>
<dbReference type="PIRSF" id="PIRSF000948">
    <property type="entry name" value="Sphingomy_PDE"/>
    <property type="match status" value="1"/>
</dbReference>
<dbReference type="Gene3D" id="3.60.21.10">
    <property type="match status" value="1"/>
</dbReference>
<keyword evidence="6" id="KW-0378">Hydrolase</keyword>
<evidence type="ECO:0000256" key="1">
    <source>
        <dbReference type="ARBA" id="ARBA00004613"/>
    </source>
</evidence>
<dbReference type="GO" id="GO:0016020">
    <property type="term" value="C:membrane"/>
    <property type="evidence" value="ECO:0007669"/>
    <property type="project" value="GOC"/>
</dbReference>
<dbReference type="SUPFAM" id="SSF47862">
    <property type="entry name" value="Saposin"/>
    <property type="match status" value="1"/>
</dbReference>
<reference evidence="16" key="1">
    <citation type="submission" date="2020-03" db="EMBL/GenBank/DDBJ databases">
        <title>Relaxed selection underlies rapid genomic changes in the transitions from sociality to social parasitism in ants.</title>
        <authorList>
            <person name="Bi X."/>
        </authorList>
    </citation>
    <scope>NUCLEOTIDE SEQUENCE</scope>
    <source>
        <strain evidence="16">BGI-DK2014a</strain>
        <tissue evidence="16">Whole body</tissue>
    </source>
</reference>
<feature type="binding site" evidence="12">
    <location>
        <position position="416"/>
    </location>
    <ligand>
        <name>Zn(2+)</name>
        <dbReference type="ChEBI" id="CHEBI:29105"/>
        <label>2</label>
    </ligand>
</feature>
<feature type="disulfide bond" evidence="13">
    <location>
        <begin position="109"/>
        <end position="120"/>
    </location>
</feature>
<dbReference type="InterPro" id="IPR029052">
    <property type="entry name" value="Metallo-depent_PP-like"/>
</dbReference>
<dbReference type="InterPro" id="IPR011001">
    <property type="entry name" value="Saposin-like"/>
</dbReference>
<evidence type="ECO:0000256" key="9">
    <source>
        <dbReference type="ARBA" id="ARBA00023180"/>
    </source>
</evidence>
<feature type="chain" id="PRO_5032277378" evidence="14">
    <location>
        <begin position="19"/>
        <end position="600"/>
    </location>
</feature>
<dbReference type="GO" id="GO:0005764">
    <property type="term" value="C:lysosome"/>
    <property type="evidence" value="ECO:0007669"/>
    <property type="project" value="TreeGrafter"/>
</dbReference>
<dbReference type="Gene3D" id="1.10.225.10">
    <property type="entry name" value="Saposin-like"/>
    <property type="match status" value="1"/>
</dbReference>
<keyword evidence="10" id="KW-0326">Glycosidase</keyword>
<dbReference type="InterPro" id="IPR008139">
    <property type="entry name" value="SaposinB_dom"/>
</dbReference>
<dbReference type="InterPro" id="IPR011160">
    <property type="entry name" value="Sphingomy_PDE"/>
</dbReference>
<dbReference type="InterPro" id="IPR004843">
    <property type="entry name" value="Calcineurin-like_PHP"/>
</dbReference>
<evidence type="ECO:0000256" key="8">
    <source>
        <dbReference type="ARBA" id="ARBA00023157"/>
    </source>
</evidence>
<evidence type="ECO:0000313" key="17">
    <source>
        <dbReference type="Proteomes" id="UP000669903"/>
    </source>
</evidence>
<dbReference type="GO" id="GO:0061750">
    <property type="term" value="F:acid sphingomyelin phosphodiesterase activity"/>
    <property type="evidence" value="ECO:0007669"/>
    <property type="project" value="TreeGrafter"/>
</dbReference>
<organism evidence="16 17">
    <name type="scientific">Acromyrmex charruanus</name>
    <dbReference type="NCBI Taxonomy" id="2715315"/>
    <lineage>
        <taxon>Eukaryota</taxon>
        <taxon>Metazoa</taxon>
        <taxon>Ecdysozoa</taxon>
        <taxon>Arthropoda</taxon>
        <taxon>Hexapoda</taxon>
        <taxon>Insecta</taxon>
        <taxon>Pterygota</taxon>
        <taxon>Neoptera</taxon>
        <taxon>Endopterygota</taxon>
        <taxon>Hymenoptera</taxon>
        <taxon>Apocrita</taxon>
        <taxon>Aculeata</taxon>
        <taxon>Formicoidea</taxon>
        <taxon>Formicidae</taxon>
        <taxon>Myrmicinae</taxon>
        <taxon>Acromyrmex</taxon>
    </lineage>
</organism>
<keyword evidence="5 14" id="KW-0732">Signal</keyword>
<proteinExistence type="inferred from homology"/>
<feature type="binding site" evidence="12">
    <location>
        <position position="193"/>
    </location>
    <ligand>
        <name>Zn(2+)</name>
        <dbReference type="ChEBI" id="CHEBI:29105"/>
        <label>1</label>
    </ligand>
</feature>
<accession>A0A836JYB2</accession>
<evidence type="ECO:0000256" key="14">
    <source>
        <dbReference type="SAM" id="SignalP"/>
    </source>
</evidence>
<keyword evidence="9" id="KW-0325">Glycoprotein</keyword>
<feature type="non-terminal residue" evidence="16">
    <location>
        <position position="600"/>
    </location>
</feature>
<feature type="binding site" evidence="12">
    <location>
        <position position="450"/>
    </location>
    <ligand>
        <name>Zn(2+)</name>
        <dbReference type="ChEBI" id="CHEBI:29105"/>
        <label>2</label>
    </ligand>
</feature>
<evidence type="ECO:0000256" key="10">
    <source>
        <dbReference type="ARBA" id="ARBA00023295"/>
    </source>
</evidence>
<feature type="signal peptide" evidence="14">
    <location>
        <begin position="1"/>
        <end position="18"/>
    </location>
</feature>
<feature type="binding site" evidence="12">
    <location>
        <position position="195"/>
    </location>
    <ligand>
        <name>Zn(2+)</name>
        <dbReference type="ChEBI" id="CHEBI:29105"/>
        <label>1</label>
    </ligand>
</feature>
<keyword evidence="17" id="KW-1185">Reference proteome</keyword>
<name>A0A836JYB2_9HYME</name>
<keyword evidence="7 12" id="KW-0862">Zinc</keyword>
<feature type="disulfide bond" evidence="13">
    <location>
        <begin position="78"/>
        <end position="156"/>
    </location>
</feature>
<evidence type="ECO:0000259" key="15">
    <source>
        <dbReference type="PROSITE" id="PS50015"/>
    </source>
</evidence>
<evidence type="ECO:0000256" key="2">
    <source>
        <dbReference type="ARBA" id="ARBA00008234"/>
    </source>
</evidence>
<feature type="binding site" evidence="12">
    <location>
        <position position="452"/>
    </location>
    <ligand>
        <name>Zn(2+)</name>
        <dbReference type="ChEBI" id="CHEBI:29105"/>
        <label>1</label>
    </ligand>
</feature>
<dbReference type="CDD" id="cd00842">
    <property type="entry name" value="MPP_ASMase"/>
    <property type="match status" value="1"/>
</dbReference>
<gene>
    <name evidence="16" type="primary">Smpd1_1</name>
    <name evidence="16" type="ORF">G6Z76_0011019</name>
</gene>
<comment type="subcellular location">
    <subcellularLocation>
        <location evidence="1">Secreted</location>
    </subcellularLocation>
</comment>
<feature type="binding site" evidence="12">
    <location>
        <position position="266"/>
    </location>
    <ligand>
        <name>Zn(2+)</name>
        <dbReference type="ChEBI" id="CHEBI:29105"/>
        <label>2</label>
    </ligand>
</feature>
<dbReference type="PROSITE" id="PS50015">
    <property type="entry name" value="SAP_B"/>
    <property type="match status" value="1"/>
</dbReference>
<comment type="cofactor">
    <cofactor evidence="12">
        <name>Zn(2+)</name>
        <dbReference type="ChEBI" id="CHEBI:29105"/>
    </cofactor>
    <text evidence="12">Binds 2 Zn(2+) ions per subunit.</text>
</comment>
<keyword evidence="3" id="KW-0964">Secreted</keyword>
<evidence type="ECO:0000256" key="4">
    <source>
        <dbReference type="ARBA" id="ARBA00022723"/>
    </source>
</evidence>
<dbReference type="Pfam" id="PF00149">
    <property type="entry name" value="Metallophos"/>
    <property type="match status" value="1"/>
</dbReference>
<keyword evidence="4 12" id="KW-0479">Metal-binding</keyword>
<dbReference type="InterPro" id="IPR041805">
    <property type="entry name" value="ASMase/PPN1_MPP"/>
</dbReference>
<dbReference type="AlphaFoldDB" id="A0A836JYB2"/>
<dbReference type="GO" id="GO:0046513">
    <property type="term" value="P:ceramide biosynthetic process"/>
    <property type="evidence" value="ECO:0007669"/>
    <property type="project" value="TreeGrafter"/>
</dbReference>
<feature type="binding site" evidence="12">
    <location>
        <position position="306"/>
    </location>
    <ligand>
        <name>Zn(2+)</name>
        <dbReference type="ChEBI" id="CHEBI:29105"/>
        <label>2</label>
    </ligand>
</feature>
<feature type="disulfide bond" evidence="13">
    <location>
        <begin position="214"/>
        <end position="237"/>
    </location>
</feature>
<keyword evidence="8 13" id="KW-1015">Disulfide bond</keyword>
<dbReference type="Pfam" id="PF19272">
    <property type="entry name" value="ASMase_C"/>
    <property type="match status" value="1"/>
</dbReference>
<dbReference type="GO" id="GO:0005615">
    <property type="term" value="C:extracellular space"/>
    <property type="evidence" value="ECO:0007669"/>
    <property type="project" value="TreeGrafter"/>
</dbReference>
<evidence type="ECO:0000313" key="16">
    <source>
        <dbReference type="EMBL" id="KAG5330304.1"/>
    </source>
</evidence>
<evidence type="ECO:0000256" key="11">
    <source>
        <dbReference type="ARBA" id="ARBA00047268"/>
    </source>
</evidence>
<protein>
    <submittedName>
        <fullName evidence="16">ASM phosphodiesterase</fullName>
    </submittedName>
</protein>
<evidence type="ECO:0000256" key="3">
    <source>
        <dbReference type="ARBA" id="ARBA00022525"/>
    </source>
</evidence>
<feature type="disulfide bond" evidence="13">
    <location>
        <begin position="376"/>
        <end position="424"/>
    </location>
</feature>
<evidence type="ECO:0000256" key="6">
    <source>
        <dbReference type="ARBA" id="ARBA00022801"/>
    </source>
</evidence>
<dbReference type="GO" id="GO:0006685">
    <property type="term" value="P:sphingomyelin catabolic process"/>
    <property type="evidence" value="ECO:0007669"/>
    <property type="project" value="InterPro"/>
</dbReference>
<evidence type="ECO:0000256" key="13">
    <source>
        <dbReference type="PIRSR" id="PIRSR000948-2"/>
    </source>
</evidence>
<comment type="similarity">
    <text evidence="2">Belongs to the acid sphingomyelinase family.</text>
</comment>
<evidence type="ECO:0000256" key="7">
    <source>
        <dbReference type="ARBA" id="ARBA00022833"/>
    </source>
</evidence>
<dbReference type="InterPro" id="IPR045473">
    <property type="entry name" value="ASM_C"/>
</dbReference>
<evidence type="ECO:0000256" key="12">
    <source>
        <dbReference type="PIRSR" id="PIRSR000948-1"/>
    </source>
</evidence>
<feature type="disulfide bond" evidence="13">
    <location>
        <begin position="208"/>
        <end position="213"/>
    </location>
</feature>
<evidence type="ECO:0000256" key="5">
    <source>
        <dbReference type="ARBA" id="ARBA00022729"/>
    </source>
</evidence>
<feature type="disulfide bond" evidence="13">
    <location>
        <begin position="576"/>
        <end position="580"/>
    </location>
</feature>
<feature type="binding site" evidence="12">
    <location>
        <position position="266"/>
    </location>
    <ligand>
        <name>Zn(2+)</name>
        <dbReference type="ChEBI" id="CHEBI:29105"/>
        <label>1</label>
    </ligand>
</feature>